<organism evidence="7 8">
    <name type="scientific">Symbiodinium natans</name>
    <dbReference type="NCBI Taxonomy" id="878477"/>
    <lineage>
        <taxon>Eukaryota</taxon>
        <taxon>Sar</taxon>
        <taxon>Alveolata</taxon>
        <taxon>Dinophyceae</taxon>
        <taxon>Suessiales</taxon>
        <taxon>Symbiodiniaceae</taxon>
        <taxon>Symbiodinium</taxon>
    </lineage>
</organism>
<dbReference type="Proteomes" id="UP000604046">
    <property type="component" value="Unassembled WGS sequence"/>
</dbReference>
<dbReference type="Gene3D" id="1.25.40.20">
    <property type="entry name" value="Ankyrin repeat-containing domain"/>
    <property type="match status" value="1"/>
</dbReference>
<evidence type="ECO:0000313" key="7">
    <source>
        <dbReference type="EMBL" id="CAE7600024.1"/>
    </source>
</evidence>
<accession>A0A812V3T6</accession>
<dbReference type="InterPro" id="IPR050889">
    <property type="entry name" value="Dendritic_Spine_Reg/Scaffold"/>
</dbReference>
<dbReference type="Pfam" id="PF12796">
    <property type="entry name" value="Ank_2"/>
    <property type="match status" value="3"/>
</dbReference>
<protein>
    <submittedName>
        <fullName evidence="7">Ank2 protein</fullName>
    </submittedName>
</protein>
<dbReference type="InterPro" id="IPR002110">
    <property type="entry name" value="Ankyrin_rpt"/>
</dbReference>
<proteinExistence type="predicted"/>
<feature type="transmembrane region" description="Helical" evidence="5">
    <location>
        <begin position="475"/>
        <end position="496"/>
    </location>
</feature>
<feature type="repeat" description="ANK" evidence="3">
    <location>
        <begin position="128"/>
        <end position="151"/>
    </location>
</feature>
<evidence type="ECO:0000256" key="1">
    <source>
        <dbReference type="ARBA" id="ARBA00022737"/>
    </source>
</evidence>
<dbReference type="PROSITE" id="PS50297">
    <property type="entry name" value="ANK_REP_REGION"/>
    <property type="match status" value="4"/>
</dbReference>
<feature type="transmembrane region" description="Helical" evidence="5">
    <location>
        <begin position="644"/>
        <end position="661"/>
    </location>
</feature>
<comment type="caution">
    <text evidence="7">The sequence shown here is derived from an EMBL/GenBank/DDBJ whole genome shotgun (WGS) entry which is preliminary data.</text>
</comment>
<feature type="chain" id="PRO_5032668220" evidence="6">
    <location>
        <begin position="23"/>
        <end position="796"/>
    </location>
</feature>
<dbReference type="SUPFAM" id="SSF48403">
    <property type="entry name" value="Ankyrin repeat"/>
    <property type="match status" value="1"/>
</dbReference>
<keyword evidence="8" id="KW-1185">Reference proteome</keyword>
<evidence type="ECO:0000256" key="5">
    <source>
        <dbReference type="SAM" id="Phobius"/>
    </source>
</evidence>
<feature type="signal peptide" evidence="6">
    <location>
        <begin position="1"/>
        <end position="22"/>
    </location>
</feature>
<reference evidence="7" key="1">
    <citation type="submission" date="2021-02" db="EMBL/GenBank/DDBJ databases">
        <authorList>
            <person name="Dougan E. K."/>
            <person name="Rhodes N."/>
            <person name="Thang M."/>
            <person name="Chan C."/>
        </authorList>
    </citation>
    <scope>NUCLEOTIDE SEQUENCE</scope>
</reference>
<dbReference type="SMART" id="SM00248">
    <property type="entry name" value="ANK"/>
    <property type="match status" value="5"/>
</dbReference>
<dbReference type="AlphaFoldDB" id="A0A812V3T6"/>
<feature type="repeat" description="ANK" evidence="3">
    <location>
        <begin position="162"/>
        <end position="183"/>
    </location>
</feature>
<keyword evidence="2 3" id="KW-0040">ANK repeat</keyword>
<gene>
    <name evidence="7" type="primary">Ank2</name>
    <name evidence="7" type="ORF">SNAT2548_LOCUS34138</name>
</gene>
<feature type="repeat" description="ANK" evidence="3">
    <location>
        <begin position="195"/>
        <end position="217"/>
    </location>
</feature>
<dbReference type="PANTHER" id="PTHR24166:SF48">
    <property type="entry name" value="PROTEIN VAPYRIN"/>
    <property type="match status" value="1"/>
</dbReference>
<feature type="compositionally biased region" description="Acidic residues" evidence="4">
    <location>
        <begin position="786"/>
        <end position="796"/>
    </location>
</feature>
<dbReference type="EMBL" id="CAJNDS010002794">
    <property type="protein sequence ID" value="CAE7600024.1"/>
    <property type="molecule type" value="Genomic_DNA"/>
</dbReference>
<dbReference type="OrthoDB" id="163438at2759"/>
<feature type="compositionally biased region" description="Basic and acidic residues" evidence="4">
    <location>
        <begin position="771"/>
        <end position="781"/>
    </location>
</feature>
<feature type="transmembrane region" description="Helical" evidence="5">
    <location>
        <begin position="435"/>
        <end position="454"/>
    </location>
</feature>
<keyword evidence="5" id="KW-0812">Transmembrane</keyword>
<feature type="transmembrane region" description="Helical" evidence="5">
    <location>
        <begin position="548"/>
        <end position="572"/>
    </location>
</feature>
<dbReference type="PROSITE" id="PS50088">
    <property type="entry name" value="ANK_REPEAT"/>
    <property type="match status" value="4"/>
</dbReference>
<evidence type="ECO:0000256" key="2">
    <source>
        <dbReference type="ARBA" id="ARBA00023043"/>
    </source>
</evidence>
<evidence type="ECO:0000313" key="8">
    <source>
        <dbReference type="Proteomes" id="UP000604046"/>
    </source>
</evidence>
<evidence type="ECO:0000256" key="6">
    <source>
        <dbReference type="SAM" id="SignalP"/>
    </source>
</evidence>
<keyword evidence="1" id="KW-0677">Repeat</keyword>
<feature type="transmembrane region" description="Helical" evidence="5">
    <location>
        <begin position="356"/>
        <end position="375"/>
    </location>
</feature>
<evidence type="ECO:0000256" key="3">
    <source>
        <dbReference type="PROSITE-ProRule" id="PRU00023"/>
    </source>
</evidence>
<feature type="transmembrane region" description="Helical" evidence="5">
    <location>
        <begin position="411"/>
        <end position="429"/>
    </location>
</feature>
<feature type="region of interest" description="Disordered" evidence="4">
    <location>
        <begin position="764"/>
        <end position="796"/>
    </location>
</feature>
<dbReference type="PANTHER" id="PTHR24166">
    <property type="entry name" value="ROLLING PEBBLES, ISOFORM B"/>
    <property type="match status" value="1"/>
</dbReference>
<feature type="repeat" description="ANK" evidence="3">
    <location>
        <begin position="94"/>
        <end position="114"/>
    </location>
</feature>
<evidence type="ECO:0000256" key="4">
    <source>
        <dbReference type="SAM" id="MobiDB-lite"/>
    </source>
</evidence>
<keyword evidence="5" id="KW-1133">Transmembrane helix</keyword>
<keyword evidence="5" id="KW-0472">Membrane</keyword>
<sequence length="796" mass="87963">MSGMATLPRAFCVCVLISWAAADPNELRKAVSAGNATEAQALLDSGQVDFPGTSDLQVQGSTGLLFTAAARGHTEVLQLLLARWPEGAQASDEQGTTPVHVAAAQGQVNALELLCNMWPDDVLPKLNTGWTPLHAAAHNGQVEALRLLLSKWPQGAQASTHGGGTPLHIAAKLGQSEALKLLLASWPQWGSAVRGSWTPVHAAAYSGQVEVLRLLLEDWPQGVQAKDEYGSTPLLKAATEGQIDAFHFLFQRWPAGVDAFDSTTITGLPCALVVDVACNRTSKRKWKDLATALQCGSPGNLSEASLQTWLDCGGDVLWRDSHGFGLLSVLEDDEARRLLKAHRTFGVLMLAVLRDWRTYTVLLSMVVVAVCVSMLEKPREPRTTKALDEELFLDGAKLLVQAGLGCASQRLWRWIEFYLAVFWFGLPLLVSSWLWWLPLLAFSYMTPAVLIYRCRAPYRDFVLTTLFTAAPASQTAAFIRTLALAGLFGLVALGLYPVAPWAGEVWHDTWFGPLLLEWQNKLHKEWATSSLRDSWLFFWAPPVTASTIFWAFYACSACVMLLYLTCLGVALLRGCICRRVQASSMCKAKDEMVWDILQKTPTQFSQGSSAMQPCRRSGLCFRLLLHWVDTVFHVNSLLMLLMTQHYLCAAAMAFAIARSTLRQFRHLRPWRLRQAIQASLERGLLRKDLIEFLQEEKRSEACLCAFITCYALLFVEAADQLLLLLCSLTLSTYRYADYAVACDALLAQPSSVGPAAIAAQSHICPEPGNEETPREPNHEEGFNDYGESEEMCEFGM</sequence>
<dbReference type="InterPro" id="IPR036770">
    <property type="entry name" value="Ankyrin_rpt-contain_sf"/>
</dbReference>
<keyword evidence="6" id="KW-0732">Signal</keyword>
<name>A0A812V3T6_9DINO</name>